<organism evidence="19 20">
    <name type="scientific">Candidatus Proximibacter danicus</name>
    <dbReference type="NCBI Taxonomy" id="2954365"/>
    <lineage>
        <taxon>Bacteria</taxon>
        <taxon>Pseudomonadati</taxon>
        <taxon>Pseudomonadota</taxon>
        <taxon>Betaproteobacteria</taxon>
        <taxon>Candidatus Proximibacter</taxon>
    </lineage>
</organism>
<feature type="transmembrane region" description="Helical" evidence="17">
    <location>
        <begin position="357"/>
        <end position="378"/>
    </location>
</feature>
<keyword evidence="11 17" id="KW-1133">Transmembrane helix</keyword>
<evidence type="ECO:0000313" key="20">
    <source>
        <dbReference type="Proteomes" id="UP000886689"/>
    </source>
</evidence>
<evidence type="ECO:0000259" key="18">
    <source>
        <dbReference type="PROSITE" id="PS50855"/>
    </source>
</evidence>
<dbReference type="GO" id="GO:0022904">
    <property type="term" value="P:respiratory electron transport chain"/>
    <property type="evidence" value="ECO:0007669"/>
    <property type="project" value="TreeGrafter"/>
</dbReference>
<feature type="transmembrane region" description="Helical" evidence="17">
    <location>
        <begin position="390"/>
        <end position="416"/>
    </location>
</feature>
<name>A0A9D7K249_9PROT</name>
<gene>
    <name evidence="19" type="primary">ctaD</name>
    <name evidence="19" type="ORF">IPL58_03900</name>
</gene>
<dbReference type="InterPro" id="IPR023616">
    <property type="entry name" value="Cyt_c_oxase-like_su1_dom"/>
</dbReference>
<dbReference type="PRINTS" id="PR01165">
    <property type="entry name" value="CYCOXIDASEI"/>
</dbReference>
<evidence type="ECO:0000256" key="14">
    <source>
        <dbReference type="ARBA" id="ARBA00023136"/>
    </source>
</evidence>
<dbReference type="FunFam" id="1.20.210.10:FF:000004">
    <property type="entry name" value="Cytochrome c oxidase subunit 1"/>
    <property type="match status" value="1"/>
</dbReference>
<sequence>MSHATTAPHETHHDAHYPGGIMRWLTTTNHKDIGSMYLTFALIMFFVGGAMILAVRAELFQPGLQLMQPEFFNQLIGIHALVMIFAALMPAATGFANWQIPLMIGAPDMALPRINNWGFWLLPPAAILLTLPFLLAVFGIGDGALNTGWTMYAPLSVQGGIGVDFAIFSIHILGISSILGSINVIVTIFNLRAPGMTMMKLPIFCWGWLITAFLLIATIPVLAGAVTMLLTDRHFGTHFFNAAGGGDPILFQHLFWFFGHPEVYILLLPVWGLMPHVLATFSRKPMYGYKAQVYSFIAIGLLSVVVWAHHFFTAGLPVPALLYFMYSTMAISLPLAVLFFCWIATMWKGAMSFETPMLFAQGFIIMFGVAGLTGLVLADVAADAQYHHSYFVIAHFHYALFAGGIMGVMTGVYYWLPKWTGYMYDEKLGKLHFWLTVISFNLTFMPQFFLGLAGMPRRIPDYALQFTEFNAISTVGAMILGFSQLIFAWNIWKCARGHANGLAPAEGRAWEGATGLEWELSSPPPHHSWEVQPDLRQPGA</sequence>
<feature type="transmembrane region" description="Helical" evidence="17">
    <location>
        <begin position="203"/>
        <end position="230"/>
    </location>
</feature>
<feature type="transmembrane region" description="Helical" evidence="17">
    <location>
        <begin position="324"/>
        <end position="345"/>
    </location>
</feature>
<keyword evidence="9" id="KW-1278">Translocase</keyword>
<evidence type="ECO:0000256" key="4">
    <source>
        <dbReference type="ARBA" id="ARBA00022448"/>
    </source>
</evidence>
<dbReference type="Gene3D" id="1.20.210.10">
    <property type="entry name" value="Cytochrome c oxidase-like, subunit I domain"/>
    <property type="match status" value="1"/>
</dbReference>
<keyword evidence="5 16" id="KW-0349">Heme</keyword>
<feature type="transmembrane region" description="Helical" evidence="17">
    <location>
        <begin position="75"/>
        <end position="98"/>
    </location>
</feature>
<feature type="transmembrane region" description="Helical" evidence="17">
    <location>
        <begin position="119"/>
        <end position="145"/>
    </location>
</feature>
<evidence type="ECO:0000256" key="2">
    <source>
        <dbReference type="ARBA" id="ARBA00004673"/>
    </source>
</evidence>
<dbReference type="InterPro" id="IPR033944">
    <property type="entry name" value="Cyt_c_oxase_su1_dom"/>
</dbReference>
<keyword evidence="17" id="KW-1003">Cell membrane</keyword>
<feature type="transmembrane region" description="Helical" evidence="17">
    <location>
        <begin position="469"/>
        <end position="492"/>
    </location>
</feature>
<dbReference type="PROSITE" id="PS00077">
    <property type="entry name" value="COX1_CUB"/>
    <property type="match status" value="1"/>
</dbReference>
<keyword evidence="14 17" id="KW-0472">Membrane</keyword>
<keyword evidence="10 16" id="KW-0249">Electron transport</keyword>
<comment type="pathway">
    <text evidence="2 17">Energy metabolism; oxidative phosphorylation.</text>
</comment>
<evidence type="ECO:0000256" key="6">
    <source>
        <dbReference type="ARBA" id="ARBA00022660"/>
    </source>
</evidence>
<dbReference type="GO" id="GO:0005886">
    <property type="term" value="C:plasma membrane"/>
    <property type="evidence" value="ECO:0007669"/>
    <property type="project" value="UniProtKB-SubCell"/>
</dbReference>
<protein>
    <recommendedName>
        <fullName evidence="17">Cytochrome c oxidase subunit 1</fullName>
        <ecNumber evidence="17">7.1.1.9</ecNumber>
    </recommendedName>
</protein>
<comment type="function">
    <text evidence="17">Cytochrome c oxidase is the component of the respiratory chain that catalyzes the reduction of oxygen to water. Subunits 1-3 form the functional core of the enzyme complex. CO I is the catalytic subunit of the enzyme. Electrons originating in cytochrome c are transferred via the copper A center of subunit 2 and heme A of subunit 1 to the bimetallic center formed by heme A3 and copper B.</text>
</comment>
<evidence type="ECO:0000256" key="11">
    <source>
        <dbReference type="ARBA" id="ARBA00022989"/>
    </source>
</evidence>
<dbReference type="GO" id="GO:0004129">
    <property type="term" value="F:cytochrome-c oxidase activity"/>
    <property type="evidence" value="ECO:0007669"/>
    <property type="project" value="UniProtKB-EC"/>
</dbReference>
<comment type="caution">
    <text evidence="19">The sequence shown here is derived from an EMBL/GenBank/DDBJ whole genome shotgun (WGS) entry which is preliminary data.</text>
</comment>
<evidence type="ECO:0000256" key="16">
    <source>
        <dbReference type="RuleBase" id="RU000370"/>
    </source>
</evidence>
<comment type="catalytic activity">
    <reaction evidence="15 17">
        <text>4 Fe(II)-[cytochrome c] + O2 + 8 H(+)(in) = 4 Fe(III)-[cytochrome c] + 2 H2O + 4 H(+)(out)</text>
        <dbReference type="Rhea" id="RHEA:11436"/>
        <dbReference type="Rhea" id="RHEA-COMP:10350"/>
        <dbReference type="Rhea" id="RHEA-COMP:14399"/>
        <dbReference type="ChEBI" id="CHEBI:15377"/>
        <dbReference type="ChEBI" id="CHEBI:15378"/>
        <dbReference type="ChEBI" id="CHEBI:15379"/>
        <dbReference type="ChEBI" id="CHEBI:29033"/>
        <dbReference type="ChEBI" id="CHEBI:29034"/>
        <dbReference type="EC" id="7.1.1.9"/>
    </reaction>
</comment>
<evidence type="ECO:0000256" key="13">
    <source>
        <dbReference type="ARBA" id="ARBA00023008"/>
    </source>
</evidence>
<keyword evidence="7 16" id="KW-0812">Transmembrane</keyword>
<evidence type="ECO:0000256" key="17">
    <source>
        <dbReference type="RuleBase" id="RU363061"/>
    </source>
</evidence>
<keyword evidence="12 17" id="KW-0408">Iron</keyword>
<evidence type="ECO:0000256" key="9">
    <source>
        <dbReference type="ARBA" id="ARBA00022967"/>
    </source>
</evidence>
<dbReference type="GO" id="GO:0046872">
    <property type="term" value="F:metal ion binding"/>
    <property type="evidence" value="ECO:0007669"/>
    <property type="project" value="UniProtKB-KW"/>
</dbReference>
<evidence type="ECO:0000256" key="7">
    <source>
        <dbReference type="ARBA" id="ARBA00022692"/>
    </source>
</evidence>
<dbReference type="GO" id="GO:0015990">
    <property type="term" value="P:electron transport coupled proton transport"/>
    <property type="evidence" value="ECO:0007669"/>
    <property type="project" value="InterPro"/>
</dbReference>
<dbReference type="InterPro" id="IPR014241">
    <property type="entry name" value="Cyt_c_oxidase_su1_bac"/>
</dbReference>
<feature type="transmembrane region" description="Helical" evidence="17">
    <location>
        <begin position="36"/>
        <end position="55"/>
    </location>
</feature>
<dbReference type="PANTHER" id="PTHR10422:SF18">
    <property type="entry name" value="CYTOCHROME C OXIDASE SUBUNIT 1"/>
    <property type="match status" value="1"/>
</dbReference>
<proteinExistence type="inferred from homology"/>
<dbReference type="Pfam" id="PF00115">
    <property type="entry name" value="COX1"/>
    <property type="match status" value="1"/>
</dbReference>
<dbReference type="EMBL" id="JADJUC010000003">
    <property type="protein sequence ID" value="MBK8523327.1"/>
    <property type="molecule type" value="Genomic_DNA"/>
</dbReference>
<dbReference type="GO" id="GO:0009060">
    <property type="term" value="P:aerobic respiration"/>
    <property type="evidence" value="ECO:0007669"/>
    <property type="project" value="InterPro"/>
</dbReference>
<evidence type="ECO:0000256" key="8">
    <source>
        <dbReference type="ARBA" id="ARBA00022723"/>
    </source>
</evidence>
<dbReference type="PROSITE" id="PS50855">
    <property type="entry name" value="COX1"/>
    <property type="match status" value="1"/>
</dbReference>
<evidence type="ECO:0000256" key="1">
    <source>
        <dbReference type="ARBA" id="ARBA00004141"/>
    </source>
</evidence>
<evidence type="ECO:0000256" key="10">
    <source>
        <dbReference type="ARBA" id="ARBA00022982"/>
    </source>
</evidence>
<keyword evidence="6 16" id="KW-0679">Respiratory chain</keyword>
<dbReference type="InterPro" id="IPR036927">
    <property type="entry name" value="Cyt_c_oxase-like_su1_sf"/>
</dbReference>
<evidence type="ECO:0000256" key="15">
    <source>
        <dbReference type="ARBA" id="ARBA00047816"/>
    </source>
</evidence>
<dbReference type="PANTHER" id="PTHR10422">
    <property type="entry name" value="CYTOCHROME C OXIDASE SUBUNIT 1"/>
    <property type="match status" value="1"/>
</dbReference>
<feature type="transmembrane region" description="Helical" evidence="17">
    <location>
        <begin position="293"/>
        <end position="312"/>
    </location>
</feature>
<dbReference type="NCBIfam" id="TIGR02891">
    <property type="entry name" value="CtaD_CoxA"/>
    <property type="match status" value="1"/>
</dbReference>
<keyword evidence="4 16" id="KW-0813">Transport</keyword>
<dbReference type="GO" id="GO:0020037">
    <property type="term" value="F:heme binding"/>
    <property type="evidence" value="ECO:0007669"/>
    <property type="project" value="InterPro"/>
</dbReference>
<dbReference type="CDD" id="cd01663">
    <property type="entry name" value="Cyt_c_Oxidase_I"/>
    <property type="match status" value="1"/>
</dbReference>
<dbReference type="EC" id="7.1.1.9" evidence="17"/>
<comment type="caution">
    <text evidence="17">Lacks conserved residue(s) required for the propagation of feature annotation.</text>
</comment>
<evidence type="ECO:0000256" key="5">
    <source>
        <dbReference type="ARBA" id="ARBA00022617"/>
    </source>
</evidence>
<feature type="transmembrane region" description="Helical" evidence="17">
    <location>
        <begin position="428"/>
        <end position="449"/>
    </location>
</feature>
<dbReference type="InterPro" id="IPR023615">
    <property type="entry name" value="Cyt_c_Oxase_su1_BS"/>
</dbReference>
<keyword evidence="8 17" id="KW-0479">Metal-binding</keyword>
<dbReference type="GO" id="GO:0045277">
    <property type="term" value="C:respiratory chain complex IV"/>
    <property type="evidence" value="ECO:0007669"/>
    <property type="project" value="InterPro"/>
</dbReference>
<reference evidence="19" key="1">
    <citation type="submission" date="2020-10" db="EMBL/GenBank/DDBJ databases">
        <title>Connecting structure to function with the recovery of over 1000 high-quality activated sludge metagenome-assembled genomes encoding full-length rRNA genes using long-read sequencing.</title>
        <authorList>
            <person name="Singleton C.M."/>
            <person name="Petriglieri F."/>
            <person name="Kristensen J.M."/>
            <person name="Kirkegaard R.H."/>
            <person name="Michaelsen T.Y."/>
            <person name="Andersen M.H."/>
            <person name="Karst S.M."/>
            <person name="Dueholm M.S."/>
            <person name="Nielsen P.H."/>
            <person name="Albertsen M."/>
        </authorList>
    </citation>
    <scope>NUCLEOTIDE SEQUENCE</scope>
    <source>
        <strain evidence="19">Hirt_18-Q3-R61-65_BATAC.395</strain>
    </source>
</reference>
<dbReference type="Proteomes" id="UP000886689">
    <property type="component" value="Unassembled WGS sequence"/>
</dbReference>
<comment type="subcellular location">
    <subcellularLocation>
        <location evidence="17">Cell membrane</location>
        <topology evidence="17">Multi-pass membrane protein</topology>
    </subcellularLocation>
    <subcellularLocation>
        <location evidence="1">Membrane</location>
        <topology evidence="1">Multi-pass membrane protein</topology>
    </subcellularLocation>
</comment>
<dbReference type="SUPFAM" id="SSF81442">
    <property type="entry name" value="Cytochrome c oxidase subunit I-like"/>
    <property type="match status" value="1"/>
</dbReference>
<dbReference type="AlphaFoldDB" id="A0A9D7K249"/>
<keyword evidence="13 17" id="KW-0186">Copper</keyword>
<feature type="transmembrane region" description="Helical" evidence="17">
    <location>
        <begin position="165"/>
        <end position="191"/>
    </location>
</feature>
<evidence type="ECO:0000256" key="12">
    <source>
        <dbReference type="ARBA" id="ARBA00023004"/>
    </source>
</evidence>
<dbReference type="InterPro" id="IPR000883">
    <property type="entry name" value="Cyt_C_Oxase_1"/>
</dbReference>
<accession>A0A9D7K249</accession>
<feature type="domain" description="Cytochrome oxidase subunit I profile" evidence="18">
    <location>
        <begin position="24"/>
        <end position="536"/>
    </location>
</feature>
<evidence type="ECO:0000256" key="3">
    <source>
        <dbReference type="ARBA" id="ARBA00009578"/>
    </source>
</evidence>
<evidence type="ECO:0000313" key="19">
    <source>
        <dbReference type="EMBL" id="MBK8523327.1"/>
    </source>
</evidence>
<comment type="similarity">
    <text evidence="3 16">Belongs to the heme-copper respiratory oxidase family.</text>
</comment>